<keyword evidence="11" id="KW-1185">Reference proteome</keyword>
<dbReference type="EMBL" id="JAAAHW010010015">
    <property type="protein sequence ID" value="KAF9932132.1"/>
    <property type="molecule type" value="Genomic_DNA"/>
</dbReference>
<comment type="subcellular location">
    <subcellularLocation>
        <location evidence="1">Membrane</location>
        <topology evidence="1">Multi-pass membrane protein</topology>
    </subcellularLocation>
</comment>
<name>A0A9P6LSQ1_9FUNG</name>
<dbReference type="PANTHER" id="PTHR23503">
    <property type="entry name" value="SOLUTE CARRIER FAMILY 2"/>
    <property type="match status" value="1"/>
</dbReference>
<dbReference type="InterPro" id="IPR005829">
    <property type="entry name" value="Sugar_transporter_CS"/>
</dbReference>
<feature type="chain" id="PRO_5040409440" description="Major facilitator superfamily (MFS) profile domain-containing protein" evidence="8">
    <location>
        <begin position="17"/>
        <end position="162"/>
    </location>
</feature>
<keyword evidence="8" id="KW-0732">Signal</keyword>
<dbReference type="InterPro" id="IPR036259">
    <property type="entry name" value="MFS_trans_sf"/>
</dbReference>
<dbReference type="InterPro" id="IPR003663">
    <property type="entry name" value="Sugar/inositol_transpt"/>
</dbReference>
<evidence type="ECO:0000256" key="3">
    <source>
        <dbReference type="ARBA" id="ARBA00022448"/>
    </source>
</evidence>
<dbReference type="PROSITE" id="PS00217">
    <property type="entry name" value="SUGAR_TRANSPORT_2"/>
    <property type="match status" value="1"/>
</dbReference>
<dbReference type="GO" id="GO:0016020">
    <property type="term" value="C:membrane"/>
    <property type="evidence" value="ECO:0007669"/>
    <property type="project" value="UniProtKB-SubCell"/>
</dbReference>
<evidence type="ECO:0000313" key="11">
    <source>
        <dbReference type="Proteomes" id="UP000749646"/>
    </source>
</evidence>
<evidence type="ECO:0000256" key="5">
    <source>
        <dbReference type="ARBA" id="ARBA00022989"/>
    </source>
</evidence>
<dbReference type="AlphaFoldDB" id="A0A9P6LSQ1"/>
<keyword evidence="3" id="KW-0813">Transport</keyword>
<keyword evidence="6 7" id="KW-0472">Membrane</keyword>
<evidence type="ECO:0000256" key="6">
    <source>
        <dbReference type="ARBA" id="ARBA00023136"/>
    </source>
</evidence>
<evidence type="ECO:0000256" key="7">
    <source>
        <dbReference type="SAM" id="Phobius"/>
    </source>
</evidence>
<comment type="caution">
    <text evidence="10">The sequence shown here is derived from an EMBL/GenBank/DDBJ whole genome shotgun (WGS) entry which is preliminary data.</text>
</comment>
<evidence type="ECO:0000259" key="9">
    <source>
        <dbReference type="PROSITE" id="PS50850"/>
    </source>
</evidence>
<evidence type="ECO:0000313" key="10">
    <source>
        <dbReference type="EMBL" id="KAF9932132.1"/>
    </source>
</evidence>
<dbReference type="PRINTS" id="PR00171">
    <property type="entry name" value="SUGRTRNSPORT"/>
</dbReference>
<feature type="signal peptide" evidence="8">
    <location>
        <begin position="1"/>
        <end position="16"/>
    </location>
</feature>
<sequence>MATPALFLNALTIVLGSFQYGHHIGELNSPQQVITTCPESPYPDPSKLEAHLGDWIETDESLPTCIPMNNSEWSVLVATLTLGGLFGALFVGSWLADRWGRRSALMLNNASLSIGSLLMGCASTYSAMLLGRFLIGVGCGAVTVIVPMYLAEVAPPELRGSF</sequence>
<comment type="similarity">
    <text evidence="2">Belongs to the major facilitator superfamily. Sugar transporter (TC 2.A.1.1) family.</text>
</comment>
<dbReference type="Proteomes" id="UP000749646">
    <property type="component" value="Unassembled WGS sequence"/>
</dbReference>
<reference evidence="10" key="1">
    <citation type="journal article" date="2020" name="Fungal Divers.">
        <title>Resolving the Mortierellaceae phylogeny through synthesis of multi-gene phylogenetics and phylogenomics.</title>
        <authorList>
            <person name="Vandepol N."/>
            <person name="Liber J."/>
            <person name="Desiro A."/>
            <person name="Na H."/>
            <person name="Kennedy M."/>
            <person name="Barry K."/>
            <person name="Grigoriev I.V."/>
            <person name="Miller A.N."/>
            <person name="O'Donnell K."/>
            <person name="Stajich J.E."/>
            <person name="Bonito G."/>
        </authorList>
    </citation>
    <scope>NUCLEOTIDE SEQUENCE</scope>
    <source>
        <strain evidence="10">MES-2147</strain>
    </source>
</reference>
<gene>
    <name evidence="10" type="ORF">BGZ65_004591</name>
</gene>
<evidence type="ECO:0000256" key="4">
    <source>
        <dbReference type="ARBA" id="ARBA00022692"/>
    </source>
</evidence>
<dbReference type="SUPFAM" id="SSF103473">
    <property type="entry name" value="MFS general substrate transporter"/>
    <property type="match status" value="1"/>
</dbReference>
<evidence type="ECO:0000256" key="2">
    <source>
        <dbReference type="ARBA" id="ARBA00010992"/>
    </source>
</evidence>
<accession>A0A9P6LSQ1</accession>
<keyword evidence="5 7" id="KW-1133">Transmembrane helix</keyword>
<dbReference type="InterPro" id="IPR020846">
    <property type="entry name" value="MFS_dom"/>
</dbReference>
<dbReference type="Gene3D" id="1.20.1250.20">
    <property type="entry name" value="MFS general substrate transporter like domains"/>
    <property type="match status" value="1"/>
</dbReference>
<organism evidence="10 11">
    <name type="scientific">Modicella reniformis</name>
    <dbReference type="NCBI Taxonomy" id="1440133"/>
    <lineage>
        <taxon>Eukaryota</taxon>
        <taxon>Fungi</taxon>
        <taxon>Fungi incertae sedis</taxon>
        <taxon>Mucoromycota</taxon>
        <taxon>Mortierellomycotina</taxon>
        <taxon>Mortierellomycetes</taxon>
        <taxon>Mortierellales</taxon>
        <taxon>Mortierellaceae</taxon>
        <taxon>Modicella</taxon>
    </lineage>
</organism>
<dbReference type="GO" id="GO:0015149">
    <property type="term" value="F:hexose transmembrane transporter activity"/>
    <property type="evidence" value="ECO:0007669"/>
    <property type="project" value="TreeGrafter"/>
</dbReference>
<feature type="transmembrane region" description="Helical" evidence="7">
    <location>
        <begin position="133"/>
        <end position="151"/>
    </location>
</feature>
<feature type="transmembrane region" description="Helical" evidence="7">
    <location>
        <begin position="73"/>
        <end position="95"/>
    </location>
</feature>
<keyword evidence="4 7" id="KW-0812">Transmembrane</keyword>
<proteinExistence type="inferred from homology"/>
<evidence type="ECO:0000256" key="1">
    <source>
        <dbReference type="ARBA" id="ARBA00004141"/>
    </source>
</evidence>
<dbReference type="InterPro" id="IPR005828">
    <property type="entry name" value="MFS_sugar_transport-like"/>
</dbReference>
<protein>
    <recommendedName>
        <fullName evidence="9">Major facilitator superfamily (MFS) profile domain-containing protein</fullName>
    </recommendedName>
</protein>
<dbReference type="PROSITE" id="PS50850">
    <property type="entry name" value="MFS"/>
    <property type="match status" value="1"/>
</dbReference>
<dbReference type="InterPro" id="IPR045263">
    <property type="entry name" value="GLUT"/>
</dbReference>
<dbReference type="PANTHER" id="PTHR23503:SF8">
    <property type="entry name" value="FACILITATED GLUCOSE TRANSPORTER PROTEIN 1"/>
    <property type="match status" value="1"/>
</dbReference>
<feature type="non-terminal residue" evidence="10">
    <location>
        <position position="162"/>
    </location>
</feature>
<evidence type="ECO:0000256" key="8">
    <source>
        <dbReference type="SAM" id="SignalP"/>
    </source>
</evidence>
<dbReference type="Pfam" id="PF00083">
    <property type="entry name" value="Sugar_tr"/>
    <property type="match status" value="1"/>
</dbReference>
<feature type="domain" description="Major facilitator superfamily (MFS) profile" evidence="9">
    <location>
        <begin position="9"/>
        <end position="162"/>
    </location>
</feature>
<dbReference type="OrthoDB" id="4540492at2759"/>